<dbReference type="EMBL" id="MUHB01000004">
    <property type="protein sequence ID" value="OXB07072.1"/>
    <property type="molecule type" value="Genomic_DNA"/>
</dbReference>
<dbReference type="Gene3D" id="3.30.70.100">
    <property type="match status" value="1"/>
</dbReference>
<dbReference type="Proteomes" id="UP000198431">
    <property type="component" value="Unassembled WGS sequence"/>
</dbReference>
<dbReference type="GO" id="GO:0004497">
    <property type="term" value="F:monooxygenase activity"/>
    <property type="evidence" value="ECO:0007669"/>
    <property type="project" value="UniProtKB-KW"/>
</dbReference>
<evidence type="ECO:0000313" key="5">
    <source>
        <dbReference type="Proteomes" id="UP000198431"/>
    </source>
</evidence>
<dbReference type="Pfam" id="PF03992">
    <property type="entry name" value="ABM"/>
    <property type="match status" value="1"/>
</dbReference>
<sequence length="101" mass="11564">MENQNPVHVFATWKVKEGQIENVLHLLKAVHNESIKEEGNLFYKVHQSNSDVNTIVLFEGYSNEAAVAEHRNSVHFQDLVLGKIVPLLENREIVLVTDLKF</sequence>
<dbReference type="InterPro" id="IPR050744">
    <property type="entry name" value="AI-2_Isomerase_LsrG"/>
</dbReference>
<dbReference type="SUPFAM" id="SSF54909">
    <property type="entry name" value="Dimeric alpha+beta barrel"/>
    <property type="match status" value="1"/>
</dbReference>
<dbReference type="AlphaFoldDB" id="A0AB36P4X4"/>
<reference evidence="2 5" key="1">
    <citation type="submission" date="2016-11" db="EMBL/GenBank/DDBJ databases">
        <title>Whole genomes of Flavobacteriaceae.</title>
        <authorList>
            <person name="Stine C."/>
            <person name="Li C."/>
            <person name="Tadesse D."/>
        </authorList>
    </citation>
    <scope>NUCLEOTIDE SEQUENCE [LARGE SCALE GENOMIC DNA]</scope>
    <source>
        <strain evidence="2 5">ATCC 19366</strain>
    </source>
</reference>
<keyword evidence="2" id="KW-0560">Oxidoreductase</keyword>
<dbReference type="PANTHER" id="PTHR33336">
    <property type="entry name" value="QUINOL MONOOXYGENASE YGIN-RELATED"/>
    <property type="match status" value="1"/>
</dbReference>
<dbReference type="PANTHER" id="PTHR33336:SF3">
    <property type="entry name" value="ABM DOMAIN-CONTAINING PROTEIN"/>
    <property type="match status" value="1"/>
</dbReference>
<proteinExistence type="predicted"/>
<keyword evidence="4" id="KW-1185">Reference proteome</keyword>
<reference evidence="3 4" key="2">
    <citation type="submission" date="2016-11" db="EMBL/GenBank/DDBJ databases">
        <authorList>
            <person name="Varghese N."/>
            <person name="Submissions S."/>
        </authorList>
    </citation>
    <scope>NUCLEOTIDE SEQUENCE [LARGE SCALE GENOMIC DNA]</scope>
    <source>
        <strain evidence="3 4">DSM 6368</strain>
    </source>
</reference>
<evidence type="ECO:0000313" key="3">
    <source>
        <dbReference type="EMBL" id="SHN13271.1"/>
    </source>
</evidence>
<evidence type="ECO:0000259" key="1">
    <source>
        <dbReference type="PROSITE" id="PS51725"/>
    </source>
</evidence>
<dbReference type="PROSITE" id="PS51725">
    <property type="entry name" value="ABM"/>
    <property type="match status" value="1"/>
</dbReference>
<dbReference type="EMBL" id="FRBX01000007">
    <property type="protein sequence ID" value="SHN13271.1"/>
    <property type="molecule type" value="Genomic_DNA"/>
</dbReference>
<accession>A0AB36P4X4</accession>
<dbReference type="Proteomes" id="UP000184216">
    <property type="component" value="Unassembled WGS sequence"/>
</dbReference>
<evidence type="ECO:0000313" key="4">
    <source>
        <dbReference type="Proteomes" id="UP000184216"/>
    </source>
</evidence>
<dbReference type="RefSeq" id="WP_073398073.1">
    <property type="nucleotide sequence ID" value="NZ_FRBX01000007.1"/>
</dbReference>
<protein>
    <submittedName>
        <fullName evidence="2">Antibiotic biosynthesis monooxygenase</fullName>
    </submittedName>
    <submittedName>
        <fullName evidence="3">Quinol monooxygenase YgiN</fullName>
    </submittedName>
</protein>
<feature type="domain" description="ABM" evidence="1">
    <location>
        <begin position="7"/>
        <end position="96"/>
    </location>
</feature>
<dbReference type="InterPro" id="IPR011008">
    <property type="entry name" value="Dimeric_a/b-barrel"/>
</dbReference>
<comment type="caution">
    <text evidence="2">The sequence shown here is derived from an EMBL/GenBank/DDBJ whole genome shotgun (WGS) entry which is preliminary data.</text>
</comment>
<keyword evidence="2" id="KW-0503">Monooxygenase</keyword>
<gene>
    <name evidence="2" type="ORF">B0A72_03745</name>
    <name evidence="3" type="ORF">SAMN05444387_4196</name>
</gene>
<dbReference type="InterPro" id="IPR007138">
    <property type="entry name" value="ABM_dom"/>
</dbReference>
<evidence type="ECO:0000313" key="2">
    <source>
        <dbReference type="EMBL" id="OXB07072.1"/>
    </source>
</evidence>
<dbReference type="GO" id="GO:0005829">
    <property type="term" value="C:cytosol"/>
    <property type="evidence" value="ECO:0007669"/>
    <property type="project" value="TreeGrafter"/>
</dbReference>
<name>A0AB36P4X4_9FLAO</name>
<organism evidence="2 5">
    <name type="scientific">Flavobacterium pectinovorum</name>
    <dbReference type="NCBI Taxonomy" id="29533"/>
    <lineage>
        <taxon>Bacteria</taxon>
        <taxon>Pseudomonadati</taxon>
        <taxon>Bacteroidota</taxon>
        <taxon>Flavobacteriia</taxon>
        <taxon>Flavobacteriales</taxon>
        <taxon>Flavobacteriaceae</taxon>
        <taxon>Flavobacterium</taxon>
    </lineage>
</organism>